<feature type="region of interest" description="Disordered" evidence="1">
    <location>
        <begin position="46"/>
        <end position="81"/>
    </location>
</feature>
<organism evidence="2 3">
    <name type="scientific">Alternaria tenuissima</name>
    <dbReference type="NCBI Taxonomy" id="119927"/>
    <lineage>
        <taxon>Eukaryota</taxon>
        <taxon>Fungi</taxon>
        <taxon>Dikarya</taxon>
        <taxon>Ascomycota</taxon>
        <taxon>Pezizomycotina</taxon>
        <taxon>Dothideomycetes</taxon>
        <taxon>Pleosporomycetidae</taxon>
        <taxon>Pleosporales</taxon>
        <taxon>Pleosporineae</taxon>
        <taxon>Pleosporaceae</taxon>
        <taxon>Alternaria</taxon>
        <taxon>Alternaria sect. Alternaria</taxon>
        <taxon>Alternaria alternata complex</taxon>
    </lineage>
</organism>
<proteinExistence type="predicted"/>
<accession>A0A4Q4MQF1</accession>
<evidence type="ECO:0000313" key="2">
    <source>
        <dbReference type="EMBL" id="RYN55159.1"/>
    </source>
</evidence>
<evidence type="ECO:0000256" key="1">
    <source>
        <dbReference type="SAM" id="MobiDB-lite"/>
    </source>
</evidence>
<protein>
    <submittedName>
        <fullName evidence="2">Uncharacterized protein</fullName>
    </submittedName>
</protein>
<evidence type="ECO:0000313" key="3">
    <source>
        <dbReference type="Proteomes" id="UP000292402"/>
    </source>
</evidence>
<sequence>MSYWPGGKFYGIPDLGPVEVEEGYYDFDDYGRLETRSGPVLLADRINPFSERSHNQRAPSAFRTSTPPPRRPEPARVQRVASDNIDRSLLDNWQTSLSTIENLFAEVLENRNRGDAPTYRRKRDQMESLLDSLKRAIRNRTPVA</sequence>
<name>A0A4Q4MQF1_9PLEO</name>
<dbReference type="EMBL" id="PDXA01000009">
    <property type="protein sequence ID" value="RYN55159.1"/>
    <property type="molecule type" value="Genomic_DNA"/>
</dbReference>
<reference evidence="3" key="1">
    <citation type="journal article" date="2019" name="bioRxiv">
        <title>Genomics, evolutionary history and diagnostics of the Alternaria alternata species group including apple and Asian pear pathotypes.</title>
        <authorList>
            <person name="Armitage A.D."/>
            <person name="Cockerton H.M."/>
            <person name="Sreenivasaprasad S."/>
            <person name="Woodhall J.W."/>
            <person name="Lane C.R."/>
            <person name="Harrison R.J."/>
            <person name="Clarkson J.P."/>
        </authorList>
    </citation>
    <scope>NUCLEOTIDE SEQUENCE [LARGE SCALE GENOMIC DNA]</scope>
    <source>
        <strain evidence="3">FERA 1082</strain>
    </source>
</reference>
<gene>
    <name evidence="2" type="ORF">AA0114_g3706</name>
</gene>
<dbReference type="AlphaFoldDB" id="A0A4Q4MQF1"/>
<comment type="caution">
    <text evidence="2">The sequence shown here is derived from an EMBL/GenBank/DDBJ whole genome shotgun (WGS) entry which is preliminary data.</text>
</comment>
<dbReference type="Proteomes" id="UP000292402">
    <property type="component" value="Unassembled WGS sequence"/>
</dbReference>